<keyword evidence="6 7" id="KW-0131">Cell cycle</keyword>
<dbReference type="Pfam" id="PF04052">
    <property type="entry name" value="TolB_N"/>
    <property type="match status" value="1"/>
</dbReference>
<dbReference type="HAMAP" id="MF_00671">
    <property type="entry name" value="TolB"/>
    <property type="match status" value="1"/>
</dbReference>
<evidence type="ECO:0000313" key="9">
    <source>
        <dbReference type="EMBL" id="TBO34174.1"/>
    </source>
</evidence>
<evidence type="ECO:0000256" key="4">
    <source>
        <dbReference type="ARBA" id="ARBA00022729"/>
    </source>
</evidence>
<dbReference type="GO" id="GO:0051301">
    <property type="term" value="P:cell division"/>
    <property type="evidence" value="ECO:0007669"/>
    <property type="project" value="UniProtKB-UniRule"/>
</dbReference>
<dbReference type="EMBL" id="SIXI01000001">
    <property type="protein sequence ID" value="TBO34174.1"/>
    <property type="molecule type" value="Genomic_DNA"/>
</dbReference>
<comment type="subcellular location">
    <subcellularLocation>
        <location evidence="1 7">Periplasm</location>
    </subcellularLocation>
</comment>
<comment type="subunit">
    <text evidence="7">The Tol-Pal system is composed of five core proteins: the inner membrane proteins TolA, TolQ and TolR, the periplasmic protein TolB and the outer membrane protein Pal. They form a network linking the inner and outer membranes and the peptidoglycan layer.</text>
</comment>
<evidence type="ECO:0000256" key="3">
    <source>
        <dbReference type="ARBA" id="ARBA00022618"/>
    </source>
</evidence>
<keyword evidence="10" id="KW-1185">Reference proteome</keyword>
<comment type="caution">
    <text evidence="9">The sequence shown here is derived from an EMBL/GenBank/DDBJ whole genome shotgun (WGS) entry which is preliminary data.</text>
</comment>
<dbReference type="Gene3D" id="2.120.10.30">
    <property type="entry name" value="TolB, C-terminal domain"/>
    <property type="match status" value="1"/>
</dbReference>
<proteinExistence type="inferred from homology"/>
<comment type="similarity">
    <text evidence="2 7">Belongs to the TolB family.</text>
</comment>
<evidence type="ECO:0000256" key="2">
    <source>
        <dbReference type="ARBA" id="ARBA00009820"/>
    </source>
</evidence>
<accession>A0A4Q9H5S5</accession>
<dbReference type="Gene3D" id="3.40.50.10070">
    <property type="entry name" value="TolB, N-terminal domain"/>
    <property type="match status" value="1"/>
</dbReference>
<dbReference type="NCBIfam" id="TIGR02800">
    <property type="entry name" value="propeller_TolB"/>
    <property type="match status" value="1"/>
</dbReference>
<evidence type="ECO:0000259" key="8">
    <source>
        <dbReference type="Pfam" id="PF04052"/>
    </source>
</evidence>
<keyword evidence="5 7" id="KW-0574">Periplasm</keyword>
<dbReference type="GO" id="GO:0017038">
    <property type="term" value="P:protein import"/>
    <property type="evidence" value="ECO:0007669"/>
    <property type="project" value="InterPro"/>
</dbReference>
<dbReference type="Pfam" id="PF07676">
    <property type="entry name" value="PD40"/>
    <property type="match status" value="5"/>
</dbReference>
<evidence type="ECO:0000313" key="10">
    <source>
        <dbReference type="Proteomes" id="UP000292120"/>
    </source>
</evidence>
<comment type="function">
    <text evidence="7">Part of the Tol-Pal system, which plays a role in outer membrane invagination during cell division and is important for maintaining outer membrane integrity.</text>
</comment>
<dbReference type="RefSeq" id="WP_130966123.1">
    <property type="nucleotide sequence ID" value="NZ_SIXI01000001.1"/>
</dbReference>
<reference evidence="9 10" key="1">
    <citation type="submission" date="2019-02" db="EMBL/GenBank/DDBJ databases">
        <title>Aquabacterium sp. strain KMB7.</title>
        <authorList>
            <person name="Chen W.-M."/>
        </authorList>
    </citation>
    <scope>NUCLEOTIDE SEQUENCE [LARGE SCALE GENOMIC DNA]</scope>
    <source>
        <strain evidence="9 10">KMB7</strain>
    </source>
</reference>
<evidence type="ECO:0000256" key="5">
    <source>
        <dbReference type="ARBA" id="ARBA00022764"/>
    </source>
</evidence>
<dbReference type="InterPro" id="IPR011042">
    <property type="entry name" value="6-blade_b-propeller_TolB-like"/>
</dbReference>
<keyword evidence="4 7" id="KW-0732">Signal</keyword>
<feature type="domain" description="TolB N-terminal" evidence="8">
    <location>
        <begin position="49"/>
        <end position="146"/>
    </location>
</feature>
<dbReference type="PANTHER" id="PTHR36842">
    <property type="entry name" value="PROTEIN TOLB HOMOLOG"/>
    <property type="match status" value="1"/>
</dbReference>
<dbReference type="InterPro" id="IPR011659">
    <property type="entry name" value="WD40"/>
</dbReference>
<dbReference type="GO" id="GO:0042597">
    <property type="term" value="C:periplasmic space"/>
    <property type="evidence" value="ECO:0007669"/>
    <property type="project" value="UniProtKB-SubCell"/>
</dbReference>
<evidence type="ECO:0000256" key="1">
    <source>
        <dbReference type="ARBA" id="ARBA00004418"/>
    </source>
</evidence>
<name>A0A4Q9H5S5_9BURK</name>
<dbReference type="InterPro" id="IPR014167">
    <property type="entry name" value="Tol-Pal_TolB"/>
</dbReference>
<dbReference type="Proteomes" id="UP000292120">
    <property type="component" value="Unassembled WGS sequence"/>
</dbReference>
<dbReference type="PANTHER" id="PTHR36842:SF1">
    <property type="entry name" value="PROTEIN TOLB"/>
    <property type="match status" value="1"/>
</dbReference>
<evidence type="ECO:0000256" key="7">
    <source>
        <dbReference type="HAMAP-Rule" id="MF_00671"/>
    </source>
</evidence>
<dbReference type="SUPFAM" id="SSF52964">
    <property type="entry name" value="TolB, N-terminal domain"/>
    <property type="match status" value="1"/>
</dbReference>
<dbReference type="InterPro" id="IPR007195">
    <property type="entry name" value="TolB_N"/>
</dbReference>
<evidence type="ECO:0000256" key="6">
    <source>
        <dbReference type="ARBA" id="ARBA00023306"/>
    </source>
</evidence>
<organism evidence="9 10">
    <name type="scientific">Aquabacterium lacunae</name>
    <dbReference type="NCBI Taxonomy" id="2528630"/>
    <lineage>
        <taxon>Bacteria</taxon>
        <taxon>Pseudomonadati</taxon>
        <taxon>Pseudomonadota</taxon>
        <taxon>Betaproteobacteria</taxon>
        <taxon>Burkholderiales</taxon>
        <taxon>Aquabacterium</taxon>
    </lineage>
</organism>
<dbReference type="OrthoDB" id="9802240at2"/>
<sequence length="450" mass="48478">MRLLSSRVLPEPLSQPLAFARRRSLKALVASALLGPALAWQLPAHAQFKVEISGVGATQIPVAMGKFRDENRSPQPIAAIVRADLERSGLFKMLDASADRLDEASRPALPEWRSKGVDALVAGSVSPLADGRFDVRYRLWDTLKAKDQGGRSLVVPAGDLRLAAHRIADDIYEQLTGEKGVFATRIAYVNKAGKQYTLLVADADGENAQPALSSRQPIISPSWSPDGRQLAYVSFEHGKATVIGQDVLTGQRRILANFKGSNSAPAWSPDGRQLAVTLSQDGLSQLYLISTEGGIVRRLTQSNSIDTEATFAPDGQSVYFVSDRGGSPQIYRVPTSGGSAQRVTFSGGYNVSPAISPDGKWLAYIGQVSGAFRVHLMNLASGEVRVLTDTRDDERPSFAPNSRLIIYATRSQGRDVLMTTSLDGRIKATLTTSAADVREPVWGPGVVSRP</sequence>
<dbReference type="AlphaFoldDB" id="A0A4Q9H5S5"/>
<protein>
    <recommendedName>
        <fullName evidence="7">Tol-Pal system protein TolB</fullName>
    </recommendedName>
</protein>
<keyword evidence="3 7" id="KW-0132">Cell division</keyword>
<dbReference type="SUPFAM" id="SSF69304">
    <property type="entry name" value="Tricorn protease N-terminal domain"/>
    <property type="match status" value="1"/>
</dbReference>
<gene>
    <name evidence="7 9" type="primary">tolB</name>
    <name evidence="9" type="ORF">EYS42_01670</name>
</gene>